<reference evidence="1 2" key="1">
    <citation type="submission" date="2017-03" db="EMBL/GenBank/DDBJ databases">
        <title>Genome of the blue death feigning beetle - Asbolus verrucosus.</title>
        <authorList>
            <person name="Rider S.D."/>
        </authorList>
    </citation>
    <scope>NUCLEOTIDE SEQUENCE [LARGE SCALE GENOMIC DNA]</scope>
    <source>
        <strain evidence="1">Butters</strain>
        <tissue evidence="1">Head and leg muscle</tissue>
    </source>
</reference>
<evidence type="ECO:0000313" key="2">
    <source>
        <dbReference type="Proteomes" id="UP000292052"/>
    </source>
</evidence>
<name>A0A482VYK9_ASBVE</name>
<dbReference type="AlphaFoldDB" id="A0A482VYK9"/>
<protein>
    <submittedName>
        <fullName evidence="1">Uncharacterized protein</fullName>
    </submittedName>
</protein>
<dbReference type="Proteomes" id="UP000292052">
    <property type="component" value="Unassembled WGS sequence"/>
</dbReference>
<evidence type="ECO:0000313" key="1">
    <source>
        <dbReference type="EMBL" id="RZC37900.1"/>
    </source>
</evidence>
<proteinExistence type="predicted"/>
<accession>A0A482VYK9</accession>
<sequence>MQSLSGMAPPVALNMKHTYFRITFDTFVAHGLVSAMNFITVQIGRSPRVLTSHRICNRQGRNWRDLY</sequence>
<organism evidence="1 2">
    <name type="scientific">Asbolus verrucosus</name>
    <name type="common">Desert ironclad beetle</name>
    <dbReference type="NCBI Taxonomy" id="1661398"/>
    <lineage>
        <taxon>Eukaryota</taxon>
        <taxon>Metazoa</taxon>
        <taxon>Ecdysozoa</taxon>
        <taxon>Arthropoda</taxon>
        <taxon>Hexapoda</taxon>
        <taxon>Insecta</taxon>
        <taxon>Pterygota</taxon>
        <taxon>Neoptera</taxon>
        <taxon>Endopterygota</taxon>
        <taxon>Coleoptera</taxon>
        <taxon>Polyphaga</taxon>
        <taxon>Cucujiformia</taxon>
        <taxon>Tenebrionidae</taxon>
        <taxon>Pimeliinae</taxon>
        <taxon>Asbolus</taxon>
    </lineage>
</organism>
<dbReference type="OrthoDB" id="10432836at2759"/>
<gene>
    <name evidence="1" type="ORF">BDFB_010166</name>
</gene>
<dbReference type="EMBL" id="QDEB01048163">
    <property type="protein sequence ID" value="RZC37900.1"/>
    <property type="molecule type" value="Genomic_DNA"/>
</dbReference>
<comment type="caution">
    <text evidence="1">The sequence shown here is derived from an EMBL/GenBank/DDBJ whole genome shotgun (WGS) entry which is preliminary data.</text>
</comment>
<keyword evidence="2" id="KW-1185">Reference proteome</keyword>